<feature type="region of interest" description="Disordered" evidence="1">
    <location>
        <begin position="590"/>
        <end position="737"/>
    </location>
</feature>
<dbReference type="STRING" id="1664694.A0A0N0NN86"/>
<feature type="region of interest" description="Disordered" evidence="1">
    <location>
        <begin position="762"/>
        <end position="790"/>
    </location>
</feature>
<organism evidence="2 3">
    <name type="scientific">Cyphellophora attinorum</name>
    <dbReference type="NCBI Taxonomy" id="1664694"/>
    <lineage>
        <taxon>Eukaryota</taxon>
        <taxon>Fungi</taxon>
        <taxon>Dikarya</taxon>
        <taxon>Ascomycota</taxon>
        <taxon>Pezizomycotina</taxon>
        <taxon>Eurotiomycetes</taxon>
        <taxon>Chaetothyriomycetidae</taxon>
        <taxon>Chaetothyriales</taxon>
        <taxon>Cyphellophoraceae</taxon>
        <taxon>Cyphellophora</taxon>
    </lineage>
</organism>
<feature type="compositionally biased region" description="Low complexity" evidence="1">
    <location>
        <begin position="669"/>
        <end position="680"/>
    </location>
</feature>
<sequence>MDLGGLVRAVTAAFQDGGKLVTKIRDDRASTDRALPEDPTRDLLDSLQLGPLLVKGQYDRDFKRFGEQLACGDNLAREQMKDVLINLQMALIISLRGVSMGGDENLDFDSLQQTSDDCRTNAADAMMPESELELPNTKYASIGYSSSRSTRSTRSRESRTPVESMHQQYQGQDDGATVRPIVKERKRANSSASNSKRGYQPRRPTTPSSQASRGQAITTQHAPTERRLRGVSSQEVLTPPDEETLRVIRNGYVDSRPTGRASNATRADSGYGTASYVGGSRKGTSTAYSMASSRSAGSYKTAHDPMPRMPIRAAKFGGISSQPASYASRDSVDEYAMSTLDDPTTSEEDDILSLRRPSSHALGPEEHDMLSPRLNEFPNRPASSARSYVVSLPDADLHEPPSPISVVSEGDEEAAELEHESLLVSPELLAANTYHPDDLEPPAHYALDDATPTLGPGEFGQATIYETSRIRPVENMPRDVPAPRMRVPRQDSLSRVRNSRLITGDDLRAGRSTPQPRSQEEMSATVRAAEARVKHYRARPQGLQHSESVRENQPQVMYGIPEQEPRVQHIANLQQNAPVPRHLADMPLPAPPGFDQRPDSRNRYSPKHRAPQGYKVFPAQAQQQSTHRGAPAPPPDIALPAPPPARGPKWMAEAAATGLRPSTSPQPPANAASAAKLPVPRVSEPELRPTISNAPTVEDKEISALPEDGPGPSERGDSIESPPPTAISKTSSNSSNPRMVKIVPMHMAMFGGVYTAPTPKVPKADKPVATSSASTKSTTATSAPAPIPVPPMPLTMPLTLPTEKQLQGFCKGAHRLFLGVDSKTMRISSRPIGISGNVHFWVCHKCHFQGPVSTISKTEVGKKGKTKVKEERIYDPKPRSSTIRGLDGEVGGVRYKWVFLAKCHVPLKAMTEELALGAGAAGKGEWGGFGCLFCCAEGVRRGWTDRDARGKLVVADGMSIMSGSTGSGDTTKSGSGVSKDTPVFKDLEAFMGHLEMHRKEDCWPGQEMMGRMRCVVGRRAMDGEEWEINFLPLKMDKADEH</sequence>
<feature type="compositionally biased region" description="Polar residues" evidence="1">
    <location>
        <begin position="189"/>
        <end position="222"/>
    </location>
</feature>
<feature type="compositionally biased region" description="Low complexity" evidence="1">
    <location>
        <begin position="767"/>
        <end position="784"/>
    </location>
</feature>
<feature type="region of interest" description="Disordered" evidence="1">
    <location>
        <begin position="475"/>
        <end position="495"/>
    </location>
</feature>
<dbReference type="OrthoDB" id="25896at2759"/>
<gene>
    <name evidence="2" type="ORF">AB675_8032</name>
</gene>
<feature type="region of interest" description="Disordered" evidence="1">
    <location>
        <begin position="127"/>
        <end position="286"/>
    </location>
</feature>
<feature type="region of interest" description="Disordered" evidence="1">
    <location>
        <begin position="503"/>
        <end position="522"/>
    </location>
</feature>
<evidence type="ECO:0000313" key="3">
    <source>
        <dbReference type="Proteomes" id="UP000038010"/>
    </source>
</evidence>
<dbReference type="EMBL" id="LFJN01000010">
    <property type="protein sequence ID" value="KPI41079.1"/>
    <property type="molecule type" value="Genomic_DNA"/>
</dbReference>
<accession>A0A0N0NN86</accession>
<reference evidence="2 3" key="1">
    <citation type="submission" date="2015-06" db="EMBL/GenBank/DDBJ databases">
        <title>Draft genome of the ant-associated black yeast Phialophora attae CBS 131958.</title>
        <authorList>
            <person name="Moreno L.F."/>
            <person name="Stielow B.J."/>
            <person name="de Hoog S."/>
            <person name="Vicente V.A."/>
            <person name="Weiss V.A."/>
            <person name="de Vries M."/>
            <person name="Cruz L.M."/>
            <person name="Souza E.M."/>
        </authorList>
    </citation>
    <scope>NUCLEOTIDE SEQUENCE [LARGE SCALE GENOMIC DNA]</scope>
    <source>
        <strain evidence="2 3">CBS 131958</strain>
    </source>
</reference>
<dbReference type="AlphaFoldDB" id="A0A0N0NN86"/>
<evidence type="ECO:0000313" key="2">
    <source>
        <dbReference type="EMBL" id="KPI41079.1"/>
    </source>
</evidence>
<feature type="compositionally biased region" description="Pro residues" evidence="1">
    <location>
        <begin position="631"/>
        <end position="646"/>
    </location>
</feature>
<name>A0A0N0NN86_9EURO</name>
<dbReference type="VEuPathDB" id="FungiDB:AB675_8032"/>
<dbReference type="GeneID" id="28740327"/>
<keyword evidence="3" id="KW-1185">Reference proteome</keyword>
<protein>
    <submittedName>
        <fullName evidence="2">Uncharacterized protein</fullName>
    </submittedName>
</protein>
<dbReference type="RefSeq" id="XP_018001042.1">
    <property type="nucleotide sequence ID" value="XM_018148447.1"/>
</dbReference>
<proteinExistence type="predicted"/>
<dbReference type="Proteomes" id="UP000038010">
    <property type="component" value="Unassembled WGS sequence"/>
</dbReference>
<feature type="compositionally biased region" description="Polar residues" evidence="1">
    <location>
        <begin position="727"/>
        <end position="737"/>
    </location>
</feature>
<comment type="caution">
    <text evidence="2">The sequence shown here is derived from an EMBL/GenBank/DDBJ whole genome shotgun (WGS) entry which is preliminary data.</text>
</comment>
<evidence type="ECO:0000256" key="1">
    <source>
        <dbReference type="SAM" id="MobiDB-lite"/>
    </source>
</evidence>